<dbReference type="EMBL" id="WAIE01000001">
    <property type="protein sequence ID" value="KAB1443716.1"/>
    <property type="molecule type" value="Genomic_DNA"/>
</dbReference>
<organism evidence="13 14">
    <name type="scientific">Pseudodesulfovibrio senegalensis</name>
    <dbReference type="NCBI Taxonomy" id="1721087"/>
    <lineage>
        <taxon>Bacteria</taxon>
        <taxon>Pseudomonadati</taxon>
        <taxon>Thermodesulfobacteriota</taxon>
        <taxon>Desulfovibrionia</taxon>
        <taxon>Desulfovibrionales</taxon>
        <taxon>Desulfovibrionaceae</taxon>
    </lineage>
</organism>
<comment type="subcellular location">
    <subcellularLocation>
        <location evidence="2">Cell inner membrane</location>
        <topology evidence="2">Multi-pass membrane protein</topology>
    </subcellularLocation>
    <subcellularLocation>
        <location evidence="11">Cell membrane</location>
        <topology evidence="11">Multi-pass membrane protein</topology>
    </subcellularLocation>
</comment>
<evidence type="ECO:0000256" key="6">
    <source>
        <dbReference type="ARBA" id="ARBA00022475"/>
    </source>
</evidence>
<dbReference type="AlphaFoldDB" id="A0A6N6N6R1"/>
<evidence type="ECO:0000256" key="1">
    <source>
        <dbReference type="ARBA" id="ARBA00003159"/>
    </source>
</evidence>
<evidence type="ECO:0000256" key="5">
    <source>
        <dbReference type="ARBA" id="ARBA00022448"/>
    </source>
</evidence>
<feature type="transmembrane region" description="Helical" evidence="11">
    <location>
        <begin position="62"/>
        <end position="80"/>
    </location>
</feature>
<dbReference type="RefSeq" id="WP_151150089.1">
    <property type="nucleotide sequence ID" value="NZ_WAIE01000001.1"/>
</dbReference>
<keyword evidence="6" id="KW-1003">Cell membrane</keyword>
<evidence type="ECO:0000313" key="14">
    <source>
        <dbReference type="Proteomes" id="UP000438699"/>
    </source>
</evidence>
<dbReference type="InterPro" id="IPR000515">
    <property type="entry name" value="MetI-like"/>
</dbReference>
<evidence type="ECO:0000256" key="4">
    <source>
        <dbReference type="ARBA" id="ARBA00016506"/>
    </source>
</evidence>
<evidence type="ECO:0000256" key="2">
    <source>
        <dbReference type="ARBA" id="ARBA00004429"/>
    </source>
</evidence>
<dbReference type="CDD" id="cd06261">
    <property type="entry name" value="TM_PBP2"/>
    <property type="match status" value="1"/>
</dbReference>
<keyword evidence="10 11" id="KW-0472">Membrane</keyword>
<dbReference type="InterPro" id="IPR043429">
    <property type="entry name" value="ArtM/GltK/GlnP/TcyL/YhdX-like"/>
</dbReference>
<feature type="transmembrane region" description="Helical" evidence="11">
    <location>
        <begin position="92"/>
        <end position="112"/>
    </location>
</feature>
<dbReference type="InterPro" id="IPR010065">
    <property type="entry name" value="AA_ABC_transptr_permease_3TM"/>
</dbReference>
<dbReference type="Gene3D" id="1.10.3720.10">
    <property type="entry name" value="MetI-like"/>
    <property type="match status" value="1"/>
</dbReference>
<dbReference type="GO" id="GO:0022857">
    <property type="term" value="F:transmembrane transporter activity"/>
    <property type="evidence" value="ECO:0007669"/>
    <property type="project" value="InterPro"/>
</dbReference>
<evidence type="ECO:0000256" key="9">
    <source>
        <dbReference type="ARBA" id="ARBA00022989"/>
    </source>
</evidence>
<dbReference type="PANTHER" id="PTHR30614:SF20">
    <property type="entry name" value="GLUTAMINE TRANSPORT SYSTEM PERMEASE PROTEIN GLNP"/>
    <property type="match status" value="1"/>
</dbReference>
<dbReference type="GO" id="GO:0006865">
    <property type="term" value="P:amino acid transport"/>
    <property type="evidence" value="ECO:0007669"/>
    <property type="project" value="UniProtKB-KW"/>
</dbReference>
<evidence type="ECO:0000256" key="8">
    <source>
        <dbReference type="ARBA" id="ARBA00022970"/>
    </source>
</evidence>
<dbReference type="PROSITE" id="PS50928">
    <property type="entry name" value="ABC_TM1"/>
    <property type="match status" value="1"/>
</dbReference>
<dbReference type="SUPFAM" id="SSF161098">
    <property type="entry name" value="MetI-like"/>
    <property type="match status" value="1"/>
</dbReference>
<keyword evidence="8" id="KW-0029">Amino-acid transport</keyword>
<dbReference type="GO" id="GO:0043190">
    <property type="term" value="C:ATP-binding cassette (ABC) transporter complex"/>
    <property type="evidence" value="ECO:0007669"/>
    <property type="project" value="InterPro"/>
</dbReference>
<feature type="domain" description="ABC transmembrane type-1" evidence="12">
    <location>
        <begin position="17"/>
        <end position="212"/>
    </location>
</feature>
<dbReference type="FunFam" id="1.10.3720.10:FF:000033">
    <property type="entry name" value="Polar amino acid ABC transporter permease"/>
    <property type="match status" value="1"/>
</dbReference>
<name>A0A6N6N6R1_9BACT</name>
<feature type="transmembrane region" description="Helical" evidence="11">
    <location>
        <begin position="190"/>
        <end position="209"/>
    </location>
</feature>
<dbReference type="OrthoDB" id="3181282at2"/>
<feature type="transmembrane region" description="Helical" evidence="11">
    <location>
        <begin position="20"/>
        <end position="41"/>
    </location>
</feature>
<evidence type="ECO:0000256" key="3">
    <source>
        <dbReference type="ARBA" id="ARBA00010072"/>
    </source>
</evidence>
<keyword evidence="9 11" id="KW-1133">Transmembrane helix</keyword>
<reference evidence="13 14" key="1">
    <citation type="journal article" date="2017" name="Int. J. Syst. Evol. Microbiol.">
        <title>Desulfovibrio senegalensis sp. nov., a mesophilic sulfate reducer isolated from marine sediment.</title>
        <authorList>
            <person name="Thioye A."/>
            <person name="Gam Z.B.A."/>
            <person name="Mbengue M."/>
            <person name="Cayol J.L."/>
            <person name="Joseph-Bartoli M."/>
            <person name="Toure-Kane C."/>
            <person name="Labat M."/>
        </authorList>
    </citation>
    <scope>NUCLEOTIDE SEQUENCE [LARGE SCALE GENOMIC DNA]</scope>
    <source>
        <strain evidence="13 14">DSM 101509</strain>
    </source>
</reference>
<dbReference type="Pfam" id="PF00528">
    <property type="entry name" value="BPD_transp_1"/>
    <property type="match status" value="1"/>
</dbReference>
<protein>
    <recommendedName>
        <fullName evidence="4">Putative glutamine transport system permease protein GlnP</fullName>
    </recommendedName>
</protein>
<accession>A0A6N6N6R1</accession>
<keyword evidence="7 11" id="KW-0812">Transmembrane</keyword>
<evidence type="ECO:0000259" key="12">
    <source>
        <dbReference type="PROSITE" id="PS50928"/>
    </source>
</evidence>
<comment type="similarity">
    <text evidence="3">Belongs to the binding-protein-dependent transport system permease family. HisMQ subfamily.</text>
</comment>
<dbReference type="InterPro" id="IPR035906">
    <property type="entry name" value="MetI-like_sf"/>
</dbReference>
<proteinExistence type="inferred from homology"/>
<evidence type="ECO:0000313" key="13">
    <source>
        <dbReference type="EMBL" id="KAB1443716.1"/>
    </source>
</evidence>
<dbReference type="NCBIfam" id="TIGR01726">
    <property type="entry name" value="HEQRo_perm_3TM"/>
    <property type="match status" value="1"/>
</dbReference>
<keyword evidence="14" id="KW-1185">Reference proteome</keyword>
<comment type="function">
    <text evidence="1">Part of the binding-protein-dependent transport system for glutamine; probably responsible for the translocation of the substrate across the membrane.</text>
</comment>
<evidence type="ECO:0000256" key="11">
    <source>
        <dbReference type="RuleBase" id="RU363032"/>
    </source>
</evidence>
<comment type="caution">
    <text evidence="13">The sequence shown here is derived from an EMBL/GenBank/DDBJ whole genome shotgun (WGS) entry which is preliminary data.</text>
</comment>
<keyword evidence="5 11" id="KW-0813">Transport</keyword>
<sequence length="235" mass="26344">MDFSLIFEHYDLFLMGALNTLKITMGALLMGLFLGTFAGVFRISRSWWLRLGADTYIQLIRGTPMLLQIYFFFFGLPQLYHVLTGGRMPQDPLWLGMIALGINSGAYTAEIIRAGILSINRGQMEAARCSGLSHRQAMVFVILPQAFKRMIPPLCNELIVLLKDSSLVSVVGYGELMFTAKVLGAKYYTYVPFLLGVGLIYLTLTFTFAKLLDRLERKLSEGSSRDDNNMVLDLG</sequence>
<dbReference type="Proteomes" id="UP000438699">
    <property type="component" value="Unassembled WGS sequence"/>
</dbReference>
<dbReference type="PANTHER" id="PTHR30614">
    <property type="entry name" value="MEMBRANE COMPONENT OF AMINO ACID ABC TRANSPORTER"/>
    <property type="match status" value="1"/>
</dbReference>
<evidence type="ECO:0000256" key="7">
    <source>
        <dbReference type="ARBA" id="ARBA00022692"/>
    </source>
</evidence>
<evidence type="ECO:0000256" key="10">
    <source>
        <dbReference type="ARBA" id="ARBA00023136"/>
    </source>
</evidence>
<gene>
    <name evidence="13" type="ORF">F8A88_05630</name>
</gene>